<protein>
    <recommendedName>
        <fullName evidence="4">ABC transporter permease</fullName>
    </recommendedName>
</protein>
<evidence type="ECO:0000256" key="1">
    <source>
        <dbReference type="SAM" id="Phobius"/>
    </source>
</evidence>
<name>A0ABP3TXB8_9CLOT</name>
<dbReference type="RefSeq" id="WP_343766894.1">
    <property type="nucleotide sequence ID" value="NZ_BAAACF010000001.1"/>
</dbReference>
<dbReference type="Proteomes" id="UP001500339">
    <property type="component" value="Unassembled WGS sequence"/>
</dbReference>
<dbReference type="InterPro" id="IPR056926">
    <property type="entry name" value="FLQE3_permease"/>
</dbReference>
<comment type="caution">
    <text evidence="2">The sequence shown here is derived from an EMBL/GenBank/DDBJ whole genome shotgun (WGS) entry which is preliminary data.</text>
</comment>
<feature type="transmembrane region" description="Helical" evidence="1">
    <location>
        <begin position="20"/>
        <end position="39"/>
    </location>
</feature>
<feature type="transmembrane region" description="Helical" evidence="1">
    <location>
        <begin position="118"/>
        <end position="142"/>
    </location>
</feature>
<keyword evidence="1" id="KW-0812">Transmembrane</keyword>
<feature type="transmembrane region" description="Helical" evidence="1">
    <location>
        <begin position="45"/>
        <end position="68"/>
    </location>
</feature>
<feature type="transmembrane region" description="Helical" evidence="1">
    <location>
        <begin position="199"/>
        <end position="218"/>
    </location>
</feature>
<dbReference type="Pfam" id="PF24686">
    <property type="entry name" value="FLQE3_permease"/>
    <property type="match status" value="1"/>
</dbReference>
<feature type="transmembrane region" description="Helical" evidence="1">
    <location>
        <begin position="89"/>
        <end position="112"/>
    </location>
</feature>
<evidence type="ECO:0008006" key="4">
    <source>
        <dbReference type="Google" id="ProtNLM"/>
    </source>
</evidence>
<keyword evidence="3" id="KW-1185">Reference proteome</keyword>
<feature type="transmembrane region" description="Helical" evidence="1">
    <location>
        <begin position="149"/>
        <end position="167"/>
    </location>
</feature>
<sequence>MRILNSVLYDIKFQMRHGFYYAYIIVSLFYIGILRFIPYPYKTTLGTLIIFSDPSFLGALFIGGIFLLEREQNTLENIFITPLKVGEYIWSKVISLTIISLLSSSFITIITFKWNVNIFLFLTGVTLSSIFYTLLGFIIVVYSKNLNDYLLNSFITTIFVLPVLEYLEVYSSPIFYLLPGKGAIELMNGAFKSISSYNILYSIILLILWCAVAYIILVKIFNKKIILRIGEK</sequence>
<evidence type="ECO:0000313" key="2">
    <source>
        <dbReference type="EMBL" id="GAA0719624.1"/>
    </source>
</evidence>
<proteinExistence type="predicted"/>
<keyword evidence="1" id="KW-0472">Membrane</keyword>
<organism evidence="2 3">
    <name type="scientific">Clostridium malenominatum</name>
    <dbReference type="NCBI Taxonomy" id="1539"/>
    <lineage>
        <taxon>Bacteria</taxon>
        <taxon>Bacillati</taxon>
        <taxon>Bacillota</taxon>
        <taxon>Clostridia</taxon>
        <taxon>Eubacteriales</taxon>
        <taxon>Clostridiaceae</taxon>
        <taxon>Clostridium</taxon>
    </lineage>
</organism>
<gene>
    <name evidence="2" type="ORF">GCM10008905_07910</name>
</gene>
<accession>A0ABP3TXB8</accession>
<reference evidence="3" key="1">
    <citation type="journal article" date="2019" name="Int. J. Syst. Evol. Microbiol.">
        <title>The Global Catalogue of Microorganisms (GCM) 10K type strain sequencing project: providing services to taxonomists for standard genome sequencing and annotation.</title>
        <authorList>
            <consortium name="The Broad Institute Genomics Platform"/>
            <consortium name="The Broad Institute Genome Sequencing Center for Infectious Disease"/>
            <person name="Wu L."/>
            <person name="Ma J."/>
        </authorList>
    </citation>
    <scope>NUCLEOTIDE SEQUENCE [LARGE SCALE GENOMIC DNA]</scope>
    <source>
        <strain evidence="3">JCM 1405</strain>
    </source>
</reference>
<evidence type="ECO:0000313" key="3">
    <source>
        <dbReference type="Proteomes" id="UP001500339"/>
    </source>
</evidence>
<keyword evidence="1" id="KW-1133">Transmembrane helix</keyword>
<dbReference type="EMBL" id="BAAACF010000001">
    <property type="protein sequence ID" value="GAA0719624.1"/>
    <property type="molecule type" value="Genomic_DNA"/>
</dbReference>